<evidence type="ECO:0000313" key="1">
    <source>
        <dbReference type="EMBL" id="GJC84252.1"/>
    </source>
</evidence>
<proteinExistence type="predicted"/>
<reference evidence="1 2" key="1">
    <citation type="submission" date="2021-07" db="EMBL/GenBank/DDBJ databases">
        <title>Genome data of Colletotrichum spaethianum.</title>
        <authorList>
            <person name="Utami Y.D."/>
            <person name="Hiruma K."/>
        </authorList>
    </citation>
    <scope>NUCLEOTIDE SEQUENCE [LARGE SCALE GENOMIC DNA]</scope>
    <source>
        <strain evidence="1 2">MAFF 242679</strain>
    </source>
</reference>
<name>A0AA37LTV1_9PEZI</name>
<protein>
    <submittedName>
        <fullName evidence="1">Uncharacterized protein</fullName>
    </submittedName>
</protein>
<gene>
    <name evidence="1" type="ORF">ColLi_07090</name>
</gene>
<evidence type="ECO:0000313" key="2">
    <source>
        <dbReference type="Proteomes" id="UP001055172"/>
    </source>
</evidence>
<accession>A0AA37LTV1</accession>
<organism evidence="1 2">
    <name type="scientific">Colletotrichum liriopes</name>
    <dbReference type="NCBI Taxonomy" id="708192"/>
    <lineage>
        <taxon>Eukaryota</taxon>
        <taxon>Fungi</taxon>
        <taxon>Dikarya</taxon>
        <taxon>Ascomycota</taxon>
        <taxon>Pezizomycotina</taxon>
        <taxon>Sordariomycetes</taxon>
        <taxon>Hypocreomycetidae</taxon>
        <taxon>Glomerellales</taxon>
        <taxon>Glomerellaceae</taxon>
        <taxon>Colletotrichum</taxon>
        <taxon>Colletotrichum spaethianum species complex</taxon>
    </lineage>
</organism>
<dbReference type="Proteomes" id="UP001055172">
    <property type="component" value="Unassembled WGS sequence"/>
</dbReference>
<comment type="caution">
    <text evidence="1">The sequence shown here is derived from an EMBL/GenBank/DDBJ whole genome shotgun (WGS) entry which is preliminary data.</text>
</comment>
<dbReference type="AlphaFoldDB" id="A0AA37LTV1"/>
<dbReference type="EMBL" id="BPPX01000014">
    <property type="protein sequence ID" value="GJC84252.1"/>
    <property type="molecule type" value="Genomic_DNA"/>
</dbReference>
<keyword evidence="2" id="KW-1185">Reference proteome</keyword>
<sequence length="71" mass="7890">MPSLAATRKAQVEILPSSASQHAGYASKVGMLDGSRELFKRALYRRRRVARMKVLFDASVAGKRRKLGDID</sequence>